<proteinExistence type="predicted"/>
<evidence type="ECO:0000313" key="2">
    <source>
        <dbReference type="EMBL" id="PON55104.1"/>
    </source>
</evidence>
<keyword evidence="1" id="KW-0812">Transmembrane</keyword>
<dbReference type="OrthoDB" id="10351983at2759"/>
<sequence length="105" mass="12033">MGYCACRRNESPPLYPIVLFLSVVAILVALPWFFSQQPVIEVETPKLQINWALIVTPLLLLALVHWLSSVEPQRRPCPMPPPYAMCLCRGKYACGCGRYKYPLYY</sequence>
<name>A0A2P5C276_PARAD</name>
<reference evidence="3" key="1">
    <citation type="submission" date="2016-06" db="EMBL/GenBank/DDBJ databases">
        <title>Parallel loss of symbiosis genes in relatives of nitrogen-fixing non-legume Parasponia.</title>
        <authorList>
            <person name="Van Velzen R."/>
            <person name="Holmer R."/>
            <person name="Bu F."/>
            <person name="Rutten L."/>
            <person name="Van Zeijl A."/>
            <person name="Liu W."/>
            <person name="Santuari L."/>
            <person name="Cao Q."/>
            <person name="Sharma T."/>
            <person name="Shen D."/>
            <person name="Roswanjaya Y."/>
            <person name="Wardhani T."/>
            <person name="Kalhor M.S."/>
            <person name="Jansen J."/>
            <person name="Van den Hoogen J."/>
            <person name="Gungor B."/>
            <person name="Hartog M."/>
            <person name="Hontelez J."/>
            <person name="Verver J."/>
            <person name="Yang W.-C."/>
            <person name="Schijlen E."/>
            <person name="Repin R."/>
            <person name="Schilthuizen M."/>
            <person name="Schranz E."/>
            <person name="Heidstra R."/>
            <person name="Miyata K."/>
            <person name="Fedorova E."/>
            <person name="Kohlen W."/>
            <person name="Bisseling T."/>
            <person name="Smit S."/>
            <person name="Geurts R."/>
        </authorList>
    </citation>
    <scope>NUCLEOTIDE SEQUENCE [LARGE SCALE GENOMIC DNA]</scope>
    <source>
        <strain evidence="3">cv. WU1-14</strain>
    </source>
</reference>
<keyword evidence="3" id="KW-1185">Reference proteome</keyword>
<feature type="transmembrane region" description="Helical" evidence="1">
    <location>
        <begin position="12"/>
        <end position="34"/>
    </location>
</feature>
<accession>A0A2P5C276</accession>
<evidence type="ECO:0000313" key="3">
    <source>
        <dbReference type="Proteomes" id="UP000237105"/>
    </source>
</evidence>
<comment type="caution">
    <text evidence="2">The sequence shown here is derived from an EMBL/GenBank/DDBJ whole genome shotgun (WGS) entry which is preliminary data.</text>
</comment>
<dbReference type="AlphaFoldDB" id="A0A2P5C276"/>
<dbReference type="PANTHER" id="PTHR33306">
    <property type="entry name" value="EXPRESSED PROTEIN-RELATED-RELATED"/>
    <property type="match status" value="1"/>
</dbReference>
<evidence type="ECO:0000256" key="1">
    <source>
        <dbReference type="SAM" id="Phobius"/>
    </source>
</evidence>
<dbReference type="PANTHER" id="PTHR33306:SF43">
    <property type="entry name" value="TRANSMEMBRANE PROTEIN"/>
    <property type="match status" value="1"/>
</dbReference>
<gene>
    <name evidence="2" type="ORF">PanWU01x14_190320</name>
</gene>
<keyword evidence="1" id="KW-1133">Transmembrane helix</keyword>
<keyword evidence="1" id="KW-0472">Membrane</keyword>
<organism evidence="2 3">
    <name type="scientific">Parasponia andersonii</name>
    <name type="common">Sponia andersonii</name>
    <dbReference type="NCBI Taxonomy" id="3476"/>
    <lineage>
        <taxon>Eukaryota</taxon>
        <taxon>Viridiplantae</taxon>
        <taxon>Streptophyta</taxon>
        <taxon>Embryophyta</taxon>
        <taxon>Tracheophyta</taxon>
        <taxon>Spermatophyta</taxon>
        <taxon>Magnoliopsida</taxon>
        <taxon>eudicotyledons</taxon>
        <taxon>Gunneridae</taxon>
        <taxon>Pentapetalae</taxon>
        <taxon>rosids</taxon>
        <taxon>fabids</taxon>
        <taxon>Rosales</taxon>
        <taxon>Cannabaceae</taxon>
        <taxon>Parasponia</taxon>
    </lineage>
</organism>
<feature type="transmembrane region" description="Helical" evidence="1">
    <location>
        <begin position="49"/>
        <end position="67"/>
    </location>
</feature>
<evidence type="ECO:0008006" key="4">
    <source>
        <dbReference type="Google" id="ProtNLM"/>
    </source>
</evidence>
<protein>
    <recommendedName>
        <fullName evidence="4">Transmembrane protein</fullName>
    </recommendedName>
</protein>
<dbReference type="EMBL" id="JXTB01000186">
    <property type="protein sequence ID" value="PON55104.1"/>
    <property type="molecule type" value="Genomic_DNA"/>
</dbReference>
<dbReference type="Proteomes" id="UP000237105">
    <property type="component" value="Unassembled WGS sequence"/>
</dbReference>